<sequence length="853" mass="95878">MPFAPIAADTTNAELSPPASAQMVEVDESYNMVLWFDGADAPMLSSGPSQEEQPGKELRTKPPTKVPPAFWNGKFFKRSSLKALGLRIQFGHAPRERCSVPHPSHSEFVVIHTNGIHRVAVDFCGCHRRKDAHHIQLLRRRWFPATSDQPRTCATFACLDAMHCHALESKSTPRGYYDSLVILTDGSGQKPPDRYKALLRMLRAYRHLLSLKRGGRGHDPGGAKATRPGALAILCPVCPRPGVNLPSDWRSAAPGKQCIYTLFLAMDACFHLKRGMISSWLKDPGLGTGMSYMLEWIPYRDFLLTITDQQEMSSCSGLAALDHANTKFSRGYSVTGVGIYGNMDYILASALRHVSGDLHKIISYDIACQWWKDLRQRLAQLPKLVRLNIILAMFRFVVPKMHIKGHTLACQLLYSLYLAVGSGQTDGEGIERLWSLINGLGRSTRMCGPGARADQLDDHWAYSNWRKLIGLAAILRRRLDTARQEFQKQTEAFEALSKQQEQRVPIWQKMVQDFEATRVEGEPEPQNPYEATVKGKTEQEVRQELSDLEEKEALAGVPTIHEVSPSSFIAYALELEELQRRTRIQAELKKAKSTATKINLGNMRRKIEQMLAKLRSLQSTYTPAALVRLQHQEKKDEIPSDVLPENIPLILPSALSPEQRRSGCTAGIAEVEIALRQAQCRVALPLLRNQLHVKSRLLLYKEISSRHQAMNTRSRTLINRNESQVKLHAEKYQAAWRALRALLGDEKLDFQRLRVEDIRCMEDAETVDQKLAKEARRLKAQAKLIAIGELPLVDTAEERLRADDDDDSISVAAPSAQHGAAKNLKKPGEGKRIMSWIWNTTRVNGSEAELEDG</sequence>
<keyword evidence="1" id="KW-0175">Coiled coil</keyword>
<dbReference type="OrthoDB" id="2682806at2759"/>
<feature type="coiled-coil region" evidence="1">
    <location>
        <begin position="472"/>
        <end position="499"/>
    </location>
</feature>
<reference evidence="4" key="1">
    <citation type="submission" date="2020-05" db="EMBL/GenBank/DDBJ databases">
        <title>Mycena genomes resolve the evolution of fungal bioluminescence.</title>
        <authorList>
            <person name="Tsai I.J."/>
        </authorList>
    </citation>
    <scope>NUCLEOTIDE SEQUENCE</scope>
    <source>
        <strain evidence="4">110903Hualien_Pintung</strain>
    </source>
</reference>
<feature type="region of interest" description="Disordered" evidence="2">
    <location>
        <begin position="43"/>
        <end position="64"/>
    </location>
</feature>
<dbReference type="PANTHER" id="PTHR33104:SF2">
    <property type="entry name" value="CXC3 LIKE CYSTEINE CLUSTER DOMAIN-CONTAINING PROTEIN"/>
    <property type="match status" value="1"/>
</dbReference>
<proteinExistence type="predicted"/>
<protein>
    <submittedName>
        <fullName evidence="4">CxC2 domain-containing protein</fullName>
    </submittedName>
</protein>
<keyword evidence="5" id="KW-1185">Reference proteome</keyword>
<dbReference type="InterPro" id="IPR041457">
    <property type="entry name" value="CxC2_KDZ-assoc"/>
</dbReference>
<feature type="domain" description="CxC2-like cysteine cluster KDZ transposase-associated" evidence="3">
    <location>
        <begin position="81"/>
        <end position="187"/>
    </location>
</feature>
<comment type="caution">
    <text evidence="4">The sequence shown here is derived from an EMBL/GenBank/DDBJ whole genome shotgun (WGS) entry which is preliminary data.</text>
</comment>
<gene>
    <name evidence="4" type="ORF">HMN09_00141300</name>
</gene>
<evidence type="ECO:0000313" key="5">
    <source>
        <dbReference type="Proteomes" id="UP000613580"/>
    </source>
</evidence>
<dbReference type="PANTHER" id="PTHR33104">
    <property type="entry name" value="SI:DKEY-29D5.2"/>
    <property type="match status" value="1"/>
</dbReference>
<dbReference type="Pfam" id="PF18758">
    <property type="entry name" value="KDZ"/>
    <property type="match status" value="2"/>
</dbReference>
<evidence type="ECO:0000259" key="3">
    <source>
        <dbReference type="Pfam" id="PF18803"/>
    </source>
</evidence>
<dbReference type="AlphaFoldDB" id="A0A8H6TPQ4"/>
<name>A0A8H6TPQ4_MYCCL</name>
<accession>A0A8H6TPQ4</accession>
<organism evidence="4 5">
    <name type="scientific">Mycena chlorophos</name>
    <name type="common">Agaric fungus</name>
    <name type="synonym">Agaricus chlorophos</name>
    <dbReference type="NCBI Taxonomy" id="658473"/>
    <lineage>
        <taxon>Eukaryota</taxon>
        <taxon>Fungi</taxon>
        <taxon>Dikarya</taxon>
        <taxon>Basidiomycota</taxon>
        <taxon>Agaricomycotina</taxon>
        <taxon>Agaricomycetes</taxon>
        <taxon>Agaricomycetidae</taxon>
        <taxon>Agaricales</taxon>
        <taxon>Marasmiineae</taxon>
        <taxon>Mycenaceae</taxon>
        <taxon>Mycena</taxon>
    </lineage>
</organism>
<dbReference type="InterPro" id="IPR040521">
    <property type="entry name" value="KDZ"/>
</dbReference>
<evidence type="ECO:0000256" key="1">
    <source>
        <dbReference type="SAM" id="Coils"/>
    </source>
</evidence>
<dbReference type="EMBL" id="JACAZE010000002">
    <property type="protein sequence ID" value="KAF7320572.1"/>
    <property type="molecule type" value="Genomic_DNA"/>
</dbReference>
<evidence type="ECO:0000256" key="2">
    <source>
        <dbReference type="SAM" id="MobiDB-lite"/>
    </source>
</evidence>
<dbReference type="Pfam" id="PF18803">
    <property type="entry name" value="CxC2"/>
    <property type="match status" value="1"/>
</dbReference>
<evidence type="ECO:0000313" key="4">
    <source>
        <dbReference type="EMBL" id="KAF7320572.1"/>
    </source>
</evidence>
<dbReference type="Proteomes" id="UP000613580">
    <property type="component" value="Unassembled WGS sequence"/>
</dbReference>